<dbReference type="OrthoDB" id="9772911at2"/>
<dbReference type="InterPro" id="IPR043426">
    <property type="entry name" value="MltB-like"/>
</dbReference>
<evidence type="ECO:0000313" key="5">
    <source>
        <dbReference type="Proteomes" id="UP000319828"/>
    </source>
</evidence>
<proteinExistence type="predicted"/>
<dbReference type="FunFam" id="1.10.8.350:FF:000001">
    <property type="entry name" value="Lytic murein transglycosylase B"/>
    <property type="match status" value="1"/>
</dbReference>
<dbReference type="AlphaFoldDB" id="A0A557PAK6"/>
<protein>
    <submittedName>
        <fullName evidence="4">Lytic murein transglycosylase</fullName>
    </submittedName>
    <submittedName>
        <fullName evidence="3">Lytic transglycosylase</fullName>
    </submittedName>
</protein>
<dbReference type="Proteomes" id="UP000319828">
    <property type="component" value="Unassembled WGS sequence"/>
</dbReference>
<dbReference type="NCBIfam" id="TIGR02283">
    <property type="entry name" value="MltB_2"/>
    <property type="match status" value="1"/>
</dbReference>
<reference evidence="4 5" key="3">
    <citation type="submission" date="2019-07" db="EMBL/GenBank/DDBJ databases">
        <title>The draft genome sequence of Vibrio algivorus M1486.</title>
        <authorList>
            <person name="Meng X."/>
        </authorList>
    </citation>
    <scope>NUCLEOTIDE SEQUENCE [LARGE SCALE GENOMIC DNA]</scope>
    <source>
        <strain evidence="4 5">M1486</strain>
    </source>
</reference>
<feature type="signal peptide" evidence="1">
    <location>
        <begin position="1"/>
        <end position="23"/>
    </location>
</feature>
<dbReference type="Gene3D" id="1.10.8.350">
    <property type="entry name" value="Bacterial muramidase"/>
    <property type="match status" value="1"/>
</dbReference>
<evidence type="ECO:0000259" key="2">
    <source>
        <dbReference type="Pfam" id="PF13406"/>
    </source>
</evidence>
<dbReference type="Gene3D" id="1.10.530.10">
    <property type="match status" value="1"/>
</dbReference>
<dbReference type="Proteomes" id="UP001157156">
    <property type="component" value="Unassembled WGS sequence"/>
</dbReference>
<dbReference type="InterPro" id="IPR031304">
    <property type="entry name" value="SLT_2"/>
</dbReference>
<keyword evidence="1" id="KW-0732">Signal</keyword>
<reference evidence="3" key="4">
    <citation type="submission" date="2023-01" db="EMBL/GenBank/DDBJ databases">
        <title>Draft genome sequence of Vibrio algivorus strain NBRC 111146.</title>
        <authorList>
            <person name="Sun Q."/>
            <person name="Mori K."/>
        </authorList>
    </citation>
    <scope>NUCLEOTIDE SEQUENCE</scope>
    <source>
        <strain evidence="3">NBRC 111146</strain>
    </source>
</reference>
<keyword evidence="6" id="KW-1185">Reference proteome</keyword>
<evidence type="ECO:0000256" key="1">
    <source>
        <dbReference type="SAM" id="SignalP"/>
    </source>
</evidence>
<dbReference type="GO" id="GO:0009253">
    <property type="term" value="P:peptidoglycan catabolic process"/>
    <property type="evidence" value="ECO:0007669"/>
    <property type="project" value="TreeGrafter"/>
</dbReference>
<evidence type="ECO:0000313" key="3">
    <source>
        <dbReference type="EMBL" id="GLT15726.1"/>
    </source>
</evidence>
<reference evidence="3" key="1">
    <citation type="journal article" date="2014" name="Int. J. Syst. Evol. Microbiol.">
        <title>Complete genome of a new Firmicutes species belonging to the dominant human colonic microbiota ('Ruminococcus bicirculans') reveals two chromosomes and a selective capacity to utilize plant glucans.</title>
        <authorList>
            <consortium name="NISC Comparative Sequencing Program"/>
            <person name="Wegmann U."/>
            <person name="Louis P."/>
            <person name="Goesmann A."/>
            <person name="Henrissat B."/>
            <person name="Duncan S.H."/>
            <person name="Flint H.J."/>
        </authorList>
    </citation>
    <scope>NUCLEOTIDE SEQUENCE</scope>
    <source>
        <strain evidence="3">NBRC 111146</strain>
    </source>
</reference>
<gene>
    <name evidence="4" type="ORF">FOF44_06990</name>
    <name evidence="3" type="ORF">GCM10007931_27010</name>
</gene>
<reference evidence="6" key="2">
    <citation type="journal article" date="2019" name="Int. J. Syst. Evol. Microbiol.">
        <title>The Global Catalogue of Microorganisms (GCM) 10K type strain sequencing project: providing services to taxonomists for standard genome sequencing and annotation.</title>
        <authorList>
            <consortium name="The Broad Institute Genomics Platform"/>
            <consortium name="The Broad Institute Genome Sequencing Center for Infectious Disease"/>
            <person name="Wu L."/>
            <person name="Ma J."/>
        </authorList>
    </citation>
    <scope>NUCLEOTIDE SEQUENCE [LARGE SCALE GENOMIC DNA]</scope>
    <source>
        <strain evidence="6">NBRC 111146</strain>
    </source>
</reference>
<evidence type="ECO:0000313" key="6">
    <source>
        <dbReference type="Proteomes" id="UP001157156"/>
    </source>
</evidence>
<dbReference type="EMBL" id="VMKJ01000009">
    <property type="protein sequence ID" value="TVO37693.1"/>
    <property type="molecule type" value="Genomic_DNA"/>
</dbReference>
<accession>A0A557PAK6</accession>
<feature type="chain" id="PRO_5021985178" evidence="1">
    <location>
        <begin position="24"/>
        <end position="342"/>
    </location>
</feature>
<dbReference type="InterPro" id="IPR011970">
    <property type="entry name" value="MltB_2"/>
</dbReference>
<dbReference type="Pfam" id="PF13406">
    <property type="entry name" value="SLT_2"/>
    <property type="match status" value="1"/>
</dbReference>
<dbReference type="PANTHER" id="PTHR30163">
    <property type="entry name" value="MEMBRANE-BOUND LYTIC MUREIN TRANSGLYCOSYLASE B"/>
    <property type="match status" value="1"/>
</dbReference>
<dbReference type="EMBL" id="BSPV01000009">
    <property type="protein sequence ID" value="GLT15726.1"/>
    <property type="molecule type" value="Genomic_DNA"/>
</dbReference>
<feature type="domain" description="Transglycosylase SLT" evidence="2">
    <location>
        <begin position="41"/>
        <end position="336"/>
    </location>
</feature>
<organism evidence="4 5">
    <name type="scientific">Vibrio algivorus</name>
    <dbReference type="NCBI Taxonomy" id="1667024"/>
    <lineage>
        <taxon>Bacteria</taxon>
        <taxon>Pseudomonadati</taxon>
        <taxon>Pseudomonadota</taxon>
        <taxon>Gammaproteobacteria</taxon>
        <taxon>Vibrionales</taxon>
        <taxon>Vibrionaceae</taxon>
        <taxon>Vibrio</taxon>
    </lineage>
</organism>
<comment type="caution">
    <text evidence="4">The sequence shown here is derived from an EMBL/GenBank/DDBJ whole genome shotgun (WGS) entry which is preliminary data.</text>
</comment>
<dbReference type="CDD" id="cd13399">
    <property type="entry name" value="Slt35-like"/>
    <property type="match status" value="1"/>
</dbReference>
<name>A0A557PAK6_9VIBR</name>
<evidence type="ECO:0000313" key="4">
    <source>
        <dbReference type="EMBL" id="TVO37693.1"/>
    </source>
</evidence>
<dbReference type="PANTHER" id="PTHR30163:SF8">
    <property type="entry name" value="LYTIC MUREIN TRANSGLYCOSYLASE"/>
    <property type="match status" value="1"/>
</dbReference>
<sequence length="342" mass="38489">MNIKPLSISTILLSGLVSFSTIATTEVAVTVDDTATQETKFNAYLETLKQEAKEKGITDATIQAAFKDVVFKPHSVKADNNQPEKKLTLDEYIPRAVPAWKIKQAKRLYHEHFDDLKRIGETYGVQPRFIVALWGVESNFGRYTGNHNVVGALSTLAFDGRREALFRKQTIAALQIIDEGHISAEDMKGSWAGAMGQCQFMPTSFLAYAQDGNNDGKKDIWTTTADVFASTANYLKTEGWDDKYTWGRQIQVPHGIDPELQGRDAEKGKYLQEWQKLGITNLDGSSLPKLNEDIKAWLIMPDDEAGRSYLVYNNYNVLMHWNRSYYFALAVSTLADEIVDKN</sequence>
<dbReference type="SUPFAM" id="SSF53955">
    <property type="entry name" value="Lysozyme-like"/>
    <property type="match status" value="1"/>
</dbReference>
<dbReference type="RefSeq" id="WP_089123256.1">
    <property type="nucleotide sequence ID" value="NZ_BSPV01000009.1"/>
</dbReference>
<dbReference type="InterPro" id="IPR023346">
    <property type="entry name" value="Lysozyme-like_dom_sf"/>
</dbReference>
<dbReference type="GO" id="GO:0008933">
    <property type="term" value="F:peptidoglycan lytic transglycosylase activity"/>
    <property type="evidence" value="ECO:0007669"/>
    <property type="project" value="TreeGrafter"/>
</dbReference>